<dbReference type="STRING" id="157652.A0A371FFL1"/>
<name>A0A371FFL1_MUCPR</name>
<gene>
    <name evidence="2" type="primary">GIP</name>
    <name evidence="2" type="ORF">CR513_42817</name>
</gene>
<feature type="non-terminal residue" evidence="2">
    <location>
        <position position="1"/>
    </location>
</feature>
<protein>
    <submittedName>
        <fullName evidence="2">Copia protein</fullName>
    </submittedName>
</protein>
<dbReference type="PANTHER" id="PTHR11439:SF463">
    <property type="entry name" value="REVERSE TRANSCRIPTASE TY1_COPIA-TYPE DOMAIN-CONTAINING PROTEIN"/>
    <property type="match status" value="1"/>
</dbReference>
<dbReference type="Pfam" id="PF07727">
    <property type="entry name" value="RVT_2"/>
    <property type="match status" value="1"/>
</dbReference>
<keyword evidence="3" id="KW-1185">Reference proteome</keyword>
<dbReference type="OrthoDB" id="128382at2759"/>
<evidence type="ECO:0000313" key="2">
    <source>
        <dbReference type="EMBL" id="RDX77112.1"/>
    </source>
</evidence>
<sequence>MKRTRYVDSKRHCMDLNSLPKHDDMIVTSDDETGKLTLREILAIQFEMKELRKLRYFLGIEVAYSKQGIFISKRKYVLDLLKEIGKLGCKTLGVPIEKNHRIECEESPTIEKSQYQRLVGKLIYLSHTRLDIAYAISMVSQFMHDHRERHLQEVESILYYLKAGPGKGLLFRKEGTLSMEIYKDVDYARSVVDRRSTFGSKKQNVVTRSLEEAKFRAMTHGIYEGLWMEIILDDLKVKYEGPIKLFCDTTQLLVLPIIQSNMIGQSTKRLTDTSFKRITAHVSTKLQVVNVFTKGLPTTRFQELDDKLGMIDIHLPT</sequence>
<dbReference type="InterPro" id="IPR013103">
    <property type="entry name" value="RVT_2"/>
</dbReference>
<dbReference type="EMBL" id="QJKJ01009277">
    <property type="protein sequence ID" value="RDX77112.1"/>
    <property type="molecule type" value="Genomic_DNA"/>
</dbReference>
<dbReference type="CDD" id="cd09272">
    <property type="entry name" value="RNase_HI_RT_Ty1"/>
    <property type="match status" value="1"/>
</dbReference>
<evidence type="ECO:0000313" key="3">
    <source>
        <dbReference type="Proteomes" id="UP000257109"/>
    </source>
</evidence>
<accession>A0A371FFL1</accession>
<dbReference type="PANTHER" id="PTHR11439">
    <property type="entry name" value="GAG-POL-RELATED RETROTRANSPOSON"/>
    <property type="match status" value="1"/>
</dbReference>
<feature type="domain" description="Reverse transcriptase Ty1/copia-type" evidence="1">
    <location>
        <begin position="23"/>
        <end position="98"/>
    </location>
</feature>
<proteinExistence type="predicted"/>
<dbReference type="SUPFAM" id="SSF56672">
    <property type="entry name" value="DNA/RNA polymerases"/>
    <property type="match status" value="1"/>
</dbReference>
<dbReference type="AlphaFoldDB" id="A0A371FFL1"/>
<dbReference type="Proteomes" id="UP000257109">
    <property type="component" value="Unassembled WGS sequence"/>
</dbReference>
<comment type="caution">
    <text evidence="2">The sequence shown here is derived from an EMBL/GenBank/DDBJ whole genome shotgun (WGS) entry which is preliminary data.</text>
</comment>
<evidence type="ECO:0000259" key="1">
    <source>
        <dbReference type="Pfam" id="PF07727"/>
    </source>
</evidence>
<reference evidence="2" key="1">
    <citation type="submission" date="2018-05" db="EMBL/GenBank/DDBJ databases">
        <title>Draft genome of Mucuna pruriens seed.</title>
        <authorList>
            <person name="Nnadi N.E."/>
            <person name="Vos R."/>
            <person name="Hasami M.H."/>
            <person name="Devisetty U.K."/>
            <person name="Aguiy J.C."/>
        </authorList>
    </citation>
    <scope>NUCLEOTIDE SEQUENCE [LARGE SCALE GENOMIC DNA]</scope>
    <source>
        <strain evidence="2">JCA_2017</strain>
    </source>
</reference>
<dbReference type="InterPro" id="IPR043502">
    <property type="entry name" value="DNA/RNA_pol_sf"/>
</dbReference>
<organism evidence="2 3">
    <name type="scientific">Mucuna pruriens</name>
    <name type="common">Velvet bean</name>
    <name type="synonym">Dolichos pruriens</name>
    <dbReference type="NCBI Taxonomy" id="157652"/>
    <lineage>
        <taxon>Eukaryota</taxon>
        <taxon>Viridiplantae</taxon>
        <taxon>Streptophyta</taxon>
        <taxon>Embryophyta</taxon>
        <taxon>Tracheophyta</taxon>
        <taxon>Spermatophyta</taxon>
        <taxon>Magnoliopsida</taxon>
        <taxon>eudicotyledons</taxon>
        <taxon>Gunneridae</taxon>
        <taxon>Pentapetalae</taxon>
        <taxon>rosids</taxon>
        <taxon>fabids</taxon>
        <taxon>Fabales</taxon>
        <taxon>Fabaceae</taxon>
        <taxon>Papilionoideae</taxon>
        <taxon>50 kb inversion clade</taxon>
        <taxon>NPAAA clade</taxon>
        <taxon>indigoferoid/millettioid clade</taxon>
        <taxon>Phaseoleae</taxon>
        <taxon>Mucuna</taxon>
    </lineage>
</organism>